<dbReference type="Proteomes" id="UP000095286">
    <property type="component" value="Unplaced"/>
</dbReference>
<sequence>MVTFIIGIDNVRIHEVKSIVKLEARLKTAYFNSFDGLIDAIENPHGQFLAYKLHSIFKGFVIFRPHKYIAPELNRMLHIQKFLPDLDISYGITYAAHLINHVMDEIVIRRRYKGIFVTFSKGFQRKLESILIKKLSFKKLKLERWEPAISVEHGILALTIEQWENCRFYEIDYSKPQFAPVNMRTLIAFSDKFIININAKLKIDFGADLVEKCMCHATDNWGLNGIFTILHRIHQDHLVRIFVNHYYFKEVSNDEMLVEPAYVLLICDKHLYSKRLLRS</sequence>
<name>A0AC35U8U9_9BILA</name>
<reference evidence="2" key="1">
    <citation type="submission" date="2016-11" db="UniProtKB">
        <authorList>
            <consortium name="WormBaseParasite"/>
        </authorList>
    </citation>
    <scope>IDENTIFICATION</scope>
    <source>
        <strain evidence="2">KR3021</strain>
    </source>
</reference>
<accession>A0AC35U8U9</accession>
<evidence type="ECO:0000313" key="2">
    <source>
        <dbReference type="WBParaSite" id="RSKR_0000859200.1"/>
    </source>
</evidence>
<protein>
    <submittedName>
        <fullName evidence="2">DUF1835 domain-containing protein</fullName>
    </submittedName>
</protein>
<proteinExistence type="predicted"/>
<organism evidence="1 2">
    <name type="scientific">Rhabditophanes sp. KR3021</name>
    <dbReference type="NCBI Taxonomy" id="114890"/>
    <lineage>
        <taxon>Eukaryota</taxon>
        <taxon>Metazoa</taxon>
        <taxon>Ecdysozoa</taxon>
        <taxon>Nematoda</taxon>
        <taxon>Chromadorea</taxon>
        <taxon>Rhabditida</taxon>
        <taxon>Tylenchina</taxon>
        <taxon>Panagrolaimomorpha</taxon>
        <taxon>Strongyloidoidea</taxon>
        <taxon>Alloionematidae</taxon>
        <taxon>Rhabditophanes</taxon>
    </lineage>
</organism>
<dbReference type="WBParaSite" id="RSKR_0000859200.1">
    <property type="protein sequence ID" value="RSKR_0000859200.1"/>
    <property type="gene ID" value="RSKR_0000859200"/>
</dbReference>
<evidence type="ECO:0000313" key="1">
    <source>
        <dbReference type="Proteomes" id="UP000095286"/>
    </source>
</evidence>